<gene>
    <name evidence="4" type="ORF">M409DRAFT_18160</name>
</gene>
<proteinExistence type="inferred from homology"/>
<dbReference type="GeneID" id="54557650"/>
<reference evidence="4" key="1">
    <citation type="journal article" date="2020" name="Stud. Mycol.">
        <title>101 Dothideomycetes genomes: a test case for predicting lifestyles and emergence of pathogens.</title>
        <authorList>
            <person name="Haridas S."/>
            <person name="Albert R."/>
            <person name="Binder M."/>
            <person name="Bloem J."/>
            <person name="Labutti K."/>
            <person name="Salamov A."/>
            <person name="Andreopoulos B."/>
            <person name="Baker S."/>
            <person name="Barry K."/>
            <person name="Bills G."/>
            <person name="Bluhm B."/>
            <person name="Cannon C."/>
            <person name="Castanera R."/>
            <person name="Culley D."/>
            <person name="Daum C."/>
            <person name="Ezra D."/>
            <person name="Gonzalez J."/>
            <person name="Henrissat B."/>
            <person name="Kuo A."/>
            <person name="Liang C."/>
            <person name="Lipzen A."/>
            <person name="Lutzoni F."/>
            <person name="Magnuson J."/>
            <person name="Mondo S."/>
            <person name="Nolan M."/>
            <person name="Ohm R."/>
            <person name="Pangilinan J."/>
            <person name="Park H.-J."/>
            <person name="Ramirez L."/>
            <person name="Alfaro M."/>
            <person name="Sun H."/>
            <person name="Tritt A."/>
            <person name="Yoshinaga Y."/>
            <person name="Zwiers L.-H."/>
            <person name="Turgeon B."/>
            <person name="Goodwin S."/>
            <person name="Spatafora J."/>
            <person name="Crous P."/>
            <person name="Grigoriev I."/>
        </authorList>
    </citation>
    <scope>NUCLEOTIDE SEQUENCE</scope>
    <source>
        <strain evidence="4">ATCC 36951</strain>
    </source>
</reference>
<dbReference type="InterPro" id="IPR013766">
    <property type="entry name" value="Thioredoxin_domain"/>
</dbReference>
<protein>
    <recommendedName>
        <fullName evidence="3">Thioredoxin domain-containing protein</fullName>
    </recommendedName>
</protein>
<dbReference type="Proteomes" id="UP000799537">
    <property type="component" value="Unassembled WGS sequence"/>
</dbReference>
<dbReference type="Gene3D" id="3.40.30.10">
    <property type="entry name" value="Glutaredoxin"/>
    <property type="match status" value="1"/>
</dbReference>
<comment type="similarity">
    <text evidence="1">Belongs to the thioredoxin family.</text>
</comment>
<dbReference type="PANTHER" id="PTHR46115">
    <property type="entry name" value="THIOREDOXIN-LIKE PROTEIN 1"/>
    <property type="match status" value="1"/>
</dbReference>
<accession>A0A6A6D1G7</accession>
<dbReference type="CDD" id="cd02947">
    <property type="entry name" value="TRX_family"/>
    <property type="match status" value="1"/>
</dbReference>
<dbReference type="InterPro" id="IPR036249">
    <property type="entry name" value="Thioredoxin-like_sf"/>
</dbReference>
<dbReference type="SUPFAM" id="SSF52833">
    <property type="entry name" value="Thioredoxin-like"/>
    <property type="match status" value="1"/>
</dbReference>
<dbReference type="PROSITE" id="PS51352">
    <property type="entry name" value="THIOREDOXIN_2"/>
    <property type="match status" value="1"/>
</dbReference>
<evidence type="ECO:0000259" key="3">
    <source>
        <dbReference type="PROSITE" id="PS51352"/>
    </source>
</evidence>
<feature type="domain" description="Thioredoxin" evidence="3">
    <location>
        <begin position="1"/>
        <end position="103"/>
    </location>
</feature>
<dbReference type="RefSeq" id="XP_033672818.1">
    <property type="nucleotide sequence ID" value="XM_033804378.1"/>
</dbReference>
<keyword evidence="2" id="KW-1015">Disulfide bond</keyword>
<dbReference type="EMBL" id="ML993582">
    <property type="protein sequence ID" value="KAF2171929.1"/>
    <property type="molecule type" value="Genomic_DNA"/>
</dbReference>
<dbReference type="AlphaFoldDB" id="A0A6A6D1G7"/>
<evidence type="ECO:0000313" key="4">
    <source>
        <dbReference type="EMBL" id="KAF2171929.1"/>
    </source>
</evidence>
<sequence length="108" mass="11993">MEELTTLPEYLKASNADGLAILEATAVWCSQCKAISPFVDKLITKYPDARFYKYDTDTALDITQELGATHMPSFHIFKDGDLKGSVTGAKAQELEKAIKQNYDGKVEE</sequence>
<evidence type="ECO:0000256" key="2">
    <source>
        <dbReference type="ARBA" id="ARBA00023157"/>
    </source>
</evidence>
<name>A0A6A6D1G7_ZASCE</name>
<keyword evidence="5" id="KW-1185">Reference proteome</keyword>
<dbReference type="Pfam" id="PF00085">
    <property type="entry name" value="Thioredoxin"/>
    <property type="match status" value="1"/>
</dbReference>
<dbReference type="OrthoDB" id="10263751at2759"/>
<evidence type="ECO:0000313" key="5">
    <source>
        <dbReference type="Proteomes" id="UP000799537"/>
    </source>
</evidence>
<evidence type="ECO:0000256" key="1">
    <source>
        <dbReference type="ARBA" id="ARBA00008987"/>
    </source>
</evidence>
<organism evidence="4 5">
    <name type="scientific">Zasmidium cellare ATCC 36951</name>
    <dbReference type="NCBI Taxonomy" id="1080233"/>
    <lineage>
        <taxon>Eukaryota</taxon>
        <taxon>Fungi</taxon>
        <taxon>Dikarya</taxon>
        <taxon>Ascomycota</taxon>
        <taxon>Pezizomycotina</taxon>
        <taxon>Dothideomycetes</taxon>
        <taxon>Dothideomycetidae</taxon>
        <taxon>Mycosphaerellales</taxon>
        <taxon>Mycosphaerellaceae</taxon>
        <taxon>Zasmidium</taxon>
    </lineage>
</organism>